<dbReference type="EMBL" id="GBXM01026998">
    <property type="protein sequence ID" value="JAH81579.1"/>
    <property type="molecule type" value="Transcribed_RNA"/>
</dbReference>
<protein>
    <submittedName>
        <fullName evidence="1">Uncharacterized protein</fullName>
    </submittedName>
</protein>
<organism evidence="1">
    <name type="scientific">Anguilla anguilla</name>
    <name type="common">European freshwater eel</name>
    <name type="synonym">Muraena anguilla</name>
    <dbReference type="NCBI Taxonomy" id="7936"/>
    <lineage>
        <taxon>Eukaryota</taxon>
        <taxon>Metazoa</taxon>
        <taxon>Chordata</taxon>
        <taxon>Craniata</taxon>
        <taxon>Vertebrata</taxon>
        <taxon>Euteleostomi</taxon>
        <taxon>Actinopterygii</taxon>
        <taxon>Neopterygii</taxon>
        <taxon>Teleostei</taxon>
        <taxon>Anguilliformes</taxon>
        <taxon>Anguillidae</taxon>
        <taxon>Anguilla</taxon>
    </lineage>
</organism>
<evidence type="ECO:0000313" key="1">
    <source>
        <dbReference type="EMBL" id="JAH81579.1"/>
    </source>
</evidence>
<sequence length="27" mass="3220">MLYTFFLNWKNIAVMQRICAQHSTSCL</sequence>
<name>A0A0E9VTU1_ANGAN</name>
<reference evidence="1" key="2">
    <citation type="journal article" date="2015" name="Fish Shellfish Immunol.">
        <title>Early steps in the European eel (Anguilla anguilla)-Vibrio vulnificus interaction in the gills: Role of the RtxA13 toxin.</title>
        <authorList>
            <person name="Callol A."/>
            <person name="Pajuelo D."/>
            <person name="Ebbesson L."/>
            <person name="Teles M."/>
            <person name="MacKenzie S."/>
            <person name="Amaro C."/>
        </authorList>
    </citation>
    <scope>NUCLEOTIDE SEQUENCE</scope>
</reference>
<dbReference type="AlphaFoldDB" id="A0A0E9VTU1"/>
<proteinExistence type="predicted"/>
<accession>A0A0E9VTU1</accession>
<reference evidence="1" key="1">
    <citation type="submission" date="2014-11" db="EMBL/GenBank/DDBJ databases">
        <authorList>
            <person name="Amaro Gonzalez C."/>
        </authorList>
    </citation>
    <scope>NUCLEOTIDE SEQUENCE</scope>
</reference>